<evidence type="ECO:0000256" key="3">
    <source>
        <dbReference type="ARBA" id="ARBA00023163"/>
    </source>
</evidence>
<keyword evidence="2" id="KW-0805">Transcription regulation</keyword>
<reference evidence="8" key="1">
    <citation type="submission" date="2016-11" db="UniProtKB">
        <authorList>
            <consortium name="WormBaseParasite"/>
        </authorList>
    </citation>
    <scope>IDENTIFICATION</scope>
</reference>
<feature type="region of interest" description="Disordered" evidence="5">
    <location>
        <begin position="273"/>
        <end position="299"/>
    </location>
</feature>
<dbReference type="InterPro" id="IPR010750">
    <property type="entry name" value="SGF29_tudor-like_dom"/>
</dbReference>
<dbReference type="PROSITE" id="PS51518">
    <property type="entry name" value="SGF29_C"/>
    <property type="match status" value="1"/>
</dbReference>
<accession>A0A1I7Y032</accession>
<dbReference type="Gene3D" id="2.30.30.140">
    <property type="match status" value="2"/>
</dbReference>
<comment type="subcellular location">
    <subcellularLocation>
        <location evidence="1">Nucleus</location>
    </subcellularLocation>
</comment>
<dbReference type="GO" id="GO:0005634">
    <property type="term" value="C:nucleus"/>
    <property type="evidence" value="ECO:0007669"/>
    <property type="project" value="UniProtKB-SubCell"/>
</dbReference>
<name>A0A1I7Y032_9BILA</name>
<feature type="domain" description="SGF29 C-terminal" evidence="6">
    <location>
        <begin position="142"/>
        <end position="281"/>
    </location>
</feature>
<dbReference type="InterPro" id="IPR047287">
    <property type="entry name" value="Tudor_SGF29_rpt2"/>
</dbReference>
<protein>
    <submittedName>
        <fullName evidence="8">SGF29 C-terminal domain-containing protein</fullName>
    </submittedName>
</protein>
<evidence type="ECO:0000256" key="4">
    <source>
        <dbReference type="ARBA" id="ARBA00023242"/>
    </source>
</evidence>
<evidence type="ECO:0000313" key="8">
    <source>
        <dbReference type="WBParaSite" id="L893_g11269.t1"/>
    </source>
</evidence>
<evidence type="ECO:0000256" key="5">
    <source>
        <dbReference type="SAM" id="MobiDB-lite"/>
    </source>
</evidence>
<proteinExistence type="predicted"/>
<keyword evidence="3" id="KW-0804">Transcription</keyword>
<dbReference type="PANTHER" id="PTHR21539:SF0">
    <property type="entry name" value="SAGA-ASSOCIATED FACTOR 29"/>
    <property type="match status" value="1"/>
</dbReference>
<dbReference type="WBParaSite" id="L893_g11269.t1">
    <property type="protein sequence ID" value="L893_g11269.t1"/>
    <property type="gene ID" value="L893_g11269"/>
</dbReference>
<dbReference type="Proteomes" id="UP000095287">
    <property type="component" value="Unplaced"/>
</dbReference>
<dbReference type="AlphaFoldDB" id="A0A1I7Y032"/>
<dbReference type="Pfam" id="PF07039">
    <property type="entry name" value="SGF29_Tudor"/>
    <property type="match status" value="1"/>
</dbReference>
<evidence type="ECO:0000313" key="7">
    <source>
        <dbReference type="Proteomes" id="UP000095287"/>
    </source>
</evidence>
<evidence type="ECO:0000259" key="6">
    <source>
        <dbReference type="PROSITE" id="PS51518"/>
    </source>
</evidence>
<keyword evidence="7" id="KW-1185">Reference proteome</keyword>
<evidence type="ECO:0000256" key="2">
    <source>
        <dbReference type="ARBA" id="ARBA00023015"/>
    </source>
</evidence>
<dbReference type="InterPro" id="IPR037802">
    <property type="entry name" value="SGF29"/>
</dbReference>
<keyword evidence="4" id="KW-0539">Nucleus</keyword>
<dbReference type="GO" id="GO:0000124">
    <property type="term" value="C:SAGA complex"/>
    <property type="evidence" value="ECO:0007669"/>
    <property type="project" value="InterPro"/>
</dbReference>
<evidence type="ECO:0000256" key="1">
    <source>
        <dbReference type="ARBA" id="ARBA00004123"/>
    </source>
</evidence>
<dbReference type="PANTHER" id="PTHR21539">
    <property type="entry name" value="SAGA-ASSOCIATED FACTOR 29"/>
    <property type="match status" value="1"/>
</dbReference>
<dbReference type="CDD" id="cd20394">
    <property type="entry name" value="Tudor_SGF29_rpt2"/>
    <property type="match status" value="1"/>
</dbReference>
<organism evidence="7 8">
    <name type="scientific">Steinernema glaseri</name>
    <dbReference type="NCBI Taxonomy" id="37863"/>
    <lineage>
        <taxon>Eukaryota</taxon>
        <taxon>Metazoa</taxon>
        <taxon>Ecdysozoa</taxon>
        <taxon>Nematoda</taxon>
        <taxon>Chromadorea</taxon>
        <taxon>Rhabditida</taxon>
        <taxon>Tylenchina</taxon>
        <taxon>Panagrolaimomorpha</taxon>
        <taxon>Strongyloidoidea</taxon>
        <taxon>Steinernematidae</taxon>
        <taxon>Steinernema</taxon>
    </lineage>
</organism>
<sequence>MVKPTKTSLNLSFSDDEQPDKQYVERLMACFSEIRAKGASIRSKSEKLEEAIKKYRSSKSSGTQRLAAVQKQTDILSDSIRKTLDAVYKARRIKDEERMKSKQLVRGALVNFLADQARRLPLYISEPGSHPPPLVGAIPAQPDTVIELGDFAAAFSEEMGMWILAVITGVQGYGANMRFRCHDIEDESKEMILTKRRIVPLPRYRANPQGDAGALFPADAVVMAMYPQTTCFYKAAVSAPPTTATDDYLIAFDDSTSITGYADPLSVPQRYVLTYREDPQKKSKSTRDKRKTMQEDDDE</sequence>